<reference evidence="1" key="1">
    <citation type="submission" date="2017-06" db="EMBL/GenBank/DDBJ databases">
        <title>Novel phages from South African skin metaviromes.</title>
        <authorList>
            <person name="van Zyl L.J."/>
            <person name="Abrahams Y."/>
            <person name="Stander E.A."/>
            <person name="Kirby B.M."/>
            <person name="Clavaud C."/>
            <person name="Farcet C."/>
            <person name="Breton L."/>
            <person name="Trindade M.I."/>
        </authorList>
    </citation>
    <scope>NUCLEOTIDE SEQUENCE</scope>
</reference>
<evidence type="ECO:0000313" key="1">
    <source>
        <dbReference type="EMBL" id="ASN68065.1"/>
    </source>
</evidence>
<name>A0A2H4IZN4_9CAUD</name>
<dbReference type="EMBL" id="MF417871">
    <property type="protein sequence ID" value="ASN68065.1"/>
    <property type="molecule type" value="Genomic_DNA"/>
</dbReference>
<organism evidence="1">
    <name type="scientific">uncultured Caudovirales phage</name>
    <dbReference type="NCBI Taxonomy" id="2100421"/>
    <lineage>
        <taxon>Viruses</taxon>
        <taxon>Duplodnaviria</taxon>
        <taxon>Heunggongvirae</taxon>
        <taxon>Uroviricota</taxon>
        <taxon>Caudoviricetes</taxon>
        <taxon>Peduoviridae</taxon>
        <taxon>Maltschvirus</taxon>
        <taxon>Maltschvirus maltsch</taxon>
    </lineage>
</organism>
<accession>A0A2H4IZN4</accession>
<sequence length="84" mass="9666">MIKYYEYNEPYYGLVKAESLEQSNEFYEKIIADEPEMPIEISEKDALIAHINGYVEGEPITIRELVEEFYECAPGVLLVDGSLL</sequence>
<gene>
    <name evidence="1" type="ORF">8F11_30</name>
</gene>
<protein>
    <submittedName>
        <fullName evidence="1">Uncharacterized protein</fullName>
    </submittedName>
</protein>
<proteinExistence type="predicted"/>